<dbReference type="STRING" id="1408189.CLAC_01390"/>
<feature type="compositionally biased region" description="Acidic residues" evidence="1">
    <location>
        <begin position="283"/>
        <end position="296"/>
    </location>
</feature>
<dbReference type="Proteomes" id="UP000058446">
    <property type="component" value="Chromosome"/>
</dbReference>
<gene>
    <name evidence="2" type="ORF">CLAC_01390</name>
</gene>
<feature type="compositionally biased region" description="Low complexity" evidence="1">
    <location>
        <begin position="126"/>
        <end position="150"/>
    </location>
</feature>
<feature type="compositionally biased region" description="Basic and acidic residues" evidence="1">
    <location>
        <begin position="297"/>
        <end position="323"/>
    </location>
</feature>
<proteinExistence type="predicted"/>
<feature type="region of interest" description="Disordered" evidence="1">
    <location>
        <begin position="181"/>
        <end position="220"/>
    </location>
</feature>
<dbReference type="OrthoDB" id="4428184at2"/>
<accession>A0A0K2H360</accession>
<protein>
    <submittedName>
        <fullName evidence="2">Uncharacterized protein</fullName>
    </submittedName>
</protein>
<evidence type="ECO:0000313" key="2">
    <source>
        <dbReference type="EMBL" id="ALA68373.1"/>
    </source>
</evidence>
<name>A0A0K2H360_9CORY</name>
<feature type="compositionally biased region" description="Polar residues" evidence="1">
    <location>
        <begin position="181"/>
        <end position="191"/>
    </location>
</feature>
<organism evidence="2 3">
    <name type="scientific">Corynebacterium lactis RW2-5</name>
    <dbReference type="NCBI Taxonomy" id="1408189"/>
    <lineage>
        <taxon>Bacteria</taxon>
        <taxon>Bacillati</taxon>
        <taxon>Actinomycetota</taxon>
        <taxon>Actinomycetes</taxon>
        <taxon>Mycobacteriales</taxon>
        <taxon>Corynebacteriaceae</taxon>
        <taxon>Corynebacterium</taxon>
    </lineage>
</organism>
<dbReference type="PATRIC" id="fig|1408189.4.peg.277"/>
<feature type="compositionally biased region" description="Basic and acidic residues" evidence="1">
    <location>
        <begin position="271"/>
        <end position="280"/>
    </location>
</feature>
<dbReference type="RefSeq" id="WP_053411385.1">
    <property type="nucleotide sequence ID" value="NZ_CP006841.1"/>
</dbReference>
<reference evidence="2 3" key="1">
    <citation type="submission" date="2013-10" db="EMBL/GenBank/DDBJ databases">
        <title>Complete genome sequence of Corynebacterium lactis DSM 45799(T), isolated from raw cow milk.</title>
        <authorList>
            <person name="Ruckert C."/>
            <person name="Albersmeier A."/>
            <person name="Lipski A."/>
            <person name="Kalinowski J."/>
        </authorList>
    </citation>
    <scope>NUCLEOTIDE SEQUENCE [LARGE SCALE GENOMIC DNA]</scope>
    <source>
        <strain evidence="2 3">RW2-5</strain>
    </source>
</reference>
<evidence type="ECO:0000256" key="1">
    <source>
        <dbReference type="SAM" id="MobiDB-lite"/>
    </source>
</evidence>
<dbReference type="KEGG" id="clw:CLAC_01390"/>
<sequence>MSEEKLTVAELMARRKQEGASSDAPRRRRRRSLEEGGISVKELTGSIPRVKADGPRRGAHAMGSAGEEVDEQAQQTENPLADDTTAQPAEVVEPAVTEQAAEAPDPTPEQVPETAAEEDSPKVEAASKAVATPAAPAAQDAPKAPAAQPVETSALPIVVPMAPRPVMINSERSEITYTFTELRNSENSEQTVGKPGPVARAVLDGSNSYDDRPTASIPVIEDVEQPVKVAPQVAASVDSAEGHGGVAETENEVAVDKSKVVEWTGGSYGADAKREQRPAAEEPQAEDQVQEPAEESEPQRAEKKAQERKSDKRAAAKDAKEDPNYSEDNSLSVPLLLIQVFVGLILGAVVFLGFTLAWQQLPTAVVVILALIISGGLAAIANYVRRSRDIATPILAGVVGLALTFGPWLIFQL</sequence>
<feature type="region of interest" description="Disordered" evidence="1">
    <location>
        <begin position="266"/>
        <end position="328"/>
    </location>
</feature>
<evidence type="ECO:0000313" key="3">
    <source>
        <dbReference type="Proteomes" id="UP000058446"/>
    </source>
</evidence>
<feature type="region of interest" description="Disordered" evidence="1">
    <location>
        <begin position="13"/>
        <end position="154"/>
    </location>
</feature>
<dbReference type="EMBL" id="CP006841">
    <property type="protein sequence ID" value="ALA68373.1"/>
    <property type="molecule type" value="Genomic_DNA"/>
</dbReference>
<dbReference type="AlphaFoldDB" id="A0A0K2H360"/>
<keyword evidence="3" id="KW-1185">Reference proteome</keyword>